<organism evidence="1 2">
    <name type="scientific">Xylanibacter rarus</name>
    <dbReference type="NCBI Taxonomy" id="1676614"/>
    <lineage>
        <taxon>Bacteria</taxon>
        <taxon>Pseudomonadati</taxon>
        <taxon>Bacteroidota</taxon>
        <taxon>Bacteroidia</taxon>
        <taxon>Bacteroidales</taxon>
        <taxon>Prevotellaceae</taxon>
        <taxon>Xylanibacter</taxon>
    </lineage>
</organism>
<dbReference type="RefSeq" id="WP_053399210.1">
    <property type="nucleotide sequence ID" value="NZ_LFQU01000045.1"/>
</dbReference>
<keyword evidence="2" id="KW-1185">Reference proteome</keyword>
<dbReference type="AlphaFoldDB" id="A0A8E1QWU1"/>
<name>A0A8E1QWU1_9BACT</name>
<protein>
    <recommendedName>
        <fullName evidence="3">DUF4836 domain-containing protein</fullName>
    </recommendedName>
</protein>
<dbReference type="EMBL" id="LFQU01000045">
    <property type="protein sequence ID" value="KOO66390.1"/>
    <property type="molecule type" value="Genomic_DNA"/>
</dbReference>
<dbReference type="PROSITE" id="PS51257">
    <property type="entry name" value="PROKAR_LIPOPROTEIN"/>
    <property type="match status" value="1"/>
</dbReference>
<evidence type="ECO:0008006" key="3">
    <source>
        <dbReference type="Google" id="ProtNLM"/>
    </source>
</evidence>
<evidence type="ECO:0000313" key="1">
    <source>
        <dbReference type="EMBL" id="KOO66390.1"/>
    </source>
</evidence>
<accession>A0A8E1QWU1</accession>
<evidence type="ECO:0000313" key="2">
    <source>
        <dbReference type="Proteomes" id="UP000036951"/>
    </source>
</evidence>
<dbReference type="Proteomes" id="UP000036951">
    <property type="component" value="Unassembled WGS sequence"/>
</dbReference>
<gene>
    <name evidence="1" type="ORF">ACU52_13775</name>
</gene>
<comment type="caution">
    <text evidence="1">The sequence shown here is derived from an EMBL/GenBank/DDBJ whole genome shotgun (WGS) entry which is preliminary data.</text>
</comment>
<dbReference type="InterPro" id="IPR032276">
    <property type="entry name" value="DUF4836"/>
</dbReference>
<reference evidence="1 2" key="1">
    <citation type="submission" date="2015-06" db="EMBL/GenBank/DDBJ databases">
        <title>Prevotella sp. 109, sp. nov., a novel member of the family Prevotellaceae isolated from human faeces.</title>
        <authorList>
            <person name="Shkoporov A.N."/>
            <person name="Chaplin A.V."/>
            <person name="Kafarskaia L.I."/>
            <person name="Efimov B.A."/>
        </authorList>
    </citation>
    <scope>NUCLEOTIDE SEQUENCE [LARGE SCALE GENOMIC DNA]</scope>
    <source>
        <strain evidence="1 2">109</strain>
    </source>
</reference>
<dbReference type="OrthoDB" id="1081992at2"/>
<proteinExistence type="predicted"/>
<sequence>MKKNIINPLIFWGELLFCMLILLSCSSDDYLNVIPKNSTAVISVDLQELYNTSDDKQLDYLKDVLKLKDADASGLDFSTKAYVFETVDGNIGLVAKVDDEDNISNWIKKLEKAGYCKNLTTRKGFKFTSVKDTWILGFSSDALLVMGPILPIQQADMQRQMIKFLEQDDSKSIKGSPMFQKLDSLESSVSMVAQAAALPEKFVAPFTIGAPKDADASQIMIAAEFVKGEDGCVNIKGETYSLNEHINNAIKENKKTFRPIRGTYSASMPINASLGIFLNVDGKEFLKLLHSNNSIQALLAGMNTAIDMDNIIKSINGDMSIIIHSFNEGGNIPQMSAQLSNNAFLKDIGYWRESCLAGCKIIDWNKNSYYYTNGTFNYYFGVSDDMQFYSGGSPKYALESISKSQNAIPEYVQNKIRGKRLCLILNLETILGDGTDKASVMTSIKPLLGNIRTVIFSM</sequence>
<dbReference type="Pfam" id="PF16120">
    <property type="entry name" value="DUF4836"/>
    <property type="match status" value="1"/>
</dbReference>